<evidence type="ECO:0000259" key="1">
    <source>
        <dbReference type="SMART" id="SM00897"/>
    </source>
</evidence>
<dbReference type="EMBL" id="JAQYXL010000001">
    <property type="protein sequence ID" value="MEN3228017.1"/>
    <property type="molecule type" value="Genomic_DNA"/>
</dbReference>
<dbReference type="Pfam" id="PF08495">
    <property type="entry name" value="FIST"/>
    <property type="match status" value="1"/>
</dbReference>
<comment type="caution">
    <text evidence="3">The sequence shown here is derived from an EMBL/GenBank/DDBJ whole genome shotgun (WGS) entry which is preliminary data.</text>
</comment>
<organism evidence="3 4">
    <name type="scientific">Methylorubrum rhodesianum</name>
    <dbReference type="NCBI Taxonomy" id="29427"/>
    <lineage>
        <taxon>Bacteria</taxon>
        <taxon>Pseudomonadati</taxon>
        <taxon>Pseudomonadota</taxon>
        <taxon>Alphaproteobacteria</taxon>
        <taxon>Hyphomicrobiales</taxon>
        <taxon>Methylobacteriaceae</taxon>
        <taxon>Methylorubrum</taxon>
    </lineage>
</organism>
<feature type="domain" description="FIST" evidence="1">
    <location>
        <begin position="38"/>
        <end position="239"/>
    </location>
</feature>
<evidence type="ECO:0000313" key="3">
    <source>
        <dbReference type="EMBL" id="MEN3228017.1"/>
    </source>
</evidence>
<name>A0ABU9Z9M6_9HYPH</name>
<accession>A0ABU9Z9M6</accession>
<sequence length="397" mass="42512">MAYGTQMRRHLCGIQTAWTDADDATGAVAAVAEALDRAAIGHLIVFFSPVYEAEPLTAALAAQFPGVGLTGCSTSGGISPAGSIDRGLVAIAFPRQGFRIVSGLLTDIARLDVEGAAATVRSLRRTLDAGRPDGGGHRFALSLIDSLANAEETVVSAAAWALDGIPLIGGSAGDYLAFRSTVLMHEGRLCRDAAVILLVETDFPIRIFKSDNFEPTNRKFVVTAACEEERRVTELNAEPAAREYAMAVGLDPENLSTMSFASYPLAVKIGGEYYCRSISRVEPDGSLTFFCAIGEGVVLTLAQPRDIVEATRAELESLDASLGGLDLVIGFDCVFRRLDAQSRQVHHRIAELYRRYGVVGFETYGEQYRSMHLNQTFTGIAIGRAEGPEGRGAKTAR</sequence>
<protein>
    <submittedName>
        <fullName evidence="3">FIST N-terminal domain-containing protein</fullName>
    </submittedName>
</protein>
<dbReference type="SMART" id="SM00897">
    <property type="entry name" value="FIST"/>
    <property type="match status" value="1"/>
</dbReference>
<dbReference type="InterPro" id="IPR013702">
    <property type="entry name" value="FIST_domain_N"/>
</dbReference>
<dbReference type="PANTHER" id="PTHR40252">
    <property type="entry name" value="BLR0328 PROTEIN"/>
    <property type="match status" value="1"/>
</dbReference>
<feature type="domain" description="FIST C-domain" evidence="2">
    <location>
        <begin position="240"/>
        <end position="370"/>
    </location>
</feature>
<dbReference type="RefSeq" id="WP_200671278.1">
    <property type="nucleotide sequence ID" value="NZ_JACWCW010000059.1"/>
</dbReference>
<dbReference type="Proteomes" id="UP001404845">
    <property type="component" value="Unassembled WGS sequence"/>
</dbReference>
<dbReference type="InterPro" id="IPR019494">
    <property type="entry name" value="FIST_C"/>
</dbReference>
<gene>
    <name evidence="3" type="ORF">PUR21_10305</name>
</gene>
<proteinExistence type="predicted"/>
<dbReference type="Pfam" id="PF10442">
    <property type="entry name" value="FIST_C"/>
    <property type="match status" value="1"/>
</dbReference>
<evidence type="ECO:0000259" key="2">
    <source>
        <dbReference type="SMART" id="SM01204"/>
    </source>
</evidence>
<reference evidence="3 4" key="1">
    <citation type="journal article" date="2023" name="PLoS ONE">
        <title>Complete genome assembly of Hawai'i environmental nontuberculous mycobacteria reveals unexpected co-isolation with methylobacteria.</title>
        <authorList>
            <person name="Hendrix J."/>
            <person name="Epperson L.E."/>
            <person name="Tong E.I."/>
            <person name="Chan Y.L."/>
            <person name="Hasan N.A."/>
            <person name="Dawrs S.N."/>
            <person name="Norton G.J."/>
            <person name="Virdi R."/>
            <person name="Crooks J.L."/>
            <person name="Chan E.D."/>
            <person name="Honda J.R."/>
            <person name="Strong M."/>
        </authorList>
    </citation>
    <scope>NUCLEOTIDE SEQUENCE [LARGE SCALE GENOMIC DNA]</scope>
    <source>
        <strain evidence="3 4">NJH_HI01</strain>
    </source>
</reference>
<dbReference type="SMART" id="SM01204">
    <property type="entry name" value="FIST_C"/>
    <property type="match status" value="1"/>
</dbReference>
<keyword evidence="4" id="KW-1185">Reference proteome</keyword>
<dbReference type="PANTHER" id="PTHR40252:SF2">
    <property type="entry name" value="BLR0328 PROTEIN"/>
    <property type="match status" value="1"/>
</dbReference>
<evidence type="ECO:0000313" key="4">
    <source>
        <dbReference type="Proteomes" id="UP001404845"/>
    </source>
</evidence>